<evidence type="ECO:0000313" key="2">
    <source>
        <dbReference type="EMBL" id="MCT2593534.1"/>
    </source>
</evidence>
<dbReference type="Proteomes" id="UP001156389">
    <property type="component" value="Unassembled WGS sequence"/>
</dbReference>
<dbReference type="PANTHER" id="PTHR43422:SF3">
    <property type="entry name" value="THIAMINE THIAZOLE SYNTHASE"/>
    <property type="match status" value="1"/>
</dbReference>
<keyword evidence="3" id="KW-1185">Reference proteome</keyword>
<dbReference type="InterPro" id="IPR036188">
    <property type="entry name" value="FAD/NAD-bd_sf"/>
</dbReference>
<comment type="caution">
    <text evidence="2">The sequence shown here is derived from an EMBL/GenBank/DDBJ whole genome shotgun (WGS) entry which is preliminary data.</text>
</comment>
<accession>A0ABT2K035</accession>
<gene>
    <name evidence="2" type="ORF">LHJ74_27135</name>
</gene>
<proteinExistence type="predicted"/>
<dbReference type="RefSeq" id="WP_260220909.1">
    <property type="nucleotide sequence ID" value="NZ_JAJAGO010000014.1"/>
</dbReference>
<dbReference type="SUPFAM" id="SSF51905">
    <property type="entry name" value="FAD/NAD(P)-binding domain"/>
    <property type="match status" value="1"/>
</dbReference>
<reference evidence="2 3" key="1">
    <citation type="submission" date="2021-10" db="EMBL/GenBank/DDBJ databases">
        <title>Streptomyces gossypii sp. nov., isolated from soil collected from cotton field.</title>
        <authorList>
            <person name="Ge X."/>
            <person name="Chen X."/>
            <person name="Liu W."/>
        </authorList>
    </citation>
    <scope>NUCLEOTIDE SEQUENCE [LARGE SCALE GENOMIC DNA]</scope>
    <source>
        <strain evidence="2 3">N2-109</strain>
    </source>
</reference>
<dbReference type="PANTHER" id="PTHR43422">
    <property type="entry name" value="THIAMINE THIAZOLE SYNTHASE"/>
    <property type="match status" value="1"/>
</dbReference>
<sequence length="464" mass="49306">MSGPTRAVVLGAGLTGTLAAAALSRQLDQVTLVDGDLLPAGPQPRKGVPQARHAHLLWSGGARAVESLLPGTEQRLLDAGARKTGMPDGLVSLSPQGWLRRWPQMQYLFTCTRDLLDWTVREQVLARPGIELRQGCQAEELLGSATRITGVRLRDRHSGTSEDCQADLVVDATGRGSRAPHWLADLGLPPVTEQTVDSGLAYATRLFRAPPGLPADFPVVNVQADPHADRPGQTATLLTVEGGKWLVTLSGTRGGEPPAAEGDFVSFARAVRHPVVGDLIAGAEPLGPVRTTRSSVNRRRFYERLPHWPDGFIVLGDAVATYNPVYGHGMSVAAQGAVALGYGLDRHDPAATGTARRLQRALARTVECAWTTATTQDVLYPEAVGEAPRLPARILQRYMDRLMVTANARPAAADALFEALTLSGPMTRLVSPRAAFATLLGPGGGTPLPGPPLTAAETRAARVR</sequence>
<dbReference type="Pfam" id="PF12831">
    <property type="entry name" value="FAD_oxidored"/>
    <property type="match status" value="1"/>
</dbReference>
<organism evidence="2 3">
    <name type="scientific">Streptomyces gossypii</name>
    <dbReference type="NCBI Taxonomy" id="2883101"/>
    <lineage>
        <taxon>Bacteria</taxon>
        <taxon>Bacillati</taxon>
        <taxon>Actinomycetota</taxon>
        <taxon>Actinomycetes</taxon>
        <taxon>Kitasatosporales</taxon>
        <taxon>Streptomycetaceae</taxon>
        <taxon>Streptomyces</taxon>
    </lineage>
</organism>
<evidence type="ECO:0000256" key="1">
    <source>
        <dbReference type="SAM" id="MobiDB-lite"/>
    </source>
</evidence>
<dbReference type="EMBL" id="JAJAGO010000014">
    <property type="protein sequence ID" value="MCT2593534.1"/>
    <property type="molecule type" value="Genomic_DNA"/>
</dbReference>
<evidence type="ECO:0000313" key="3">
    <source>
        <dbReference type="Proteomes" id="UP001156389"/>
    </source>
</evidence>
<protein>
    <submittedName>
        <fullName evidence="2">FAD-dependent oxidoreductase</fullName>
    </submittedName>
</protein>
<dbReference type="Gene3D" id="3.50.50.60">
    <property type="entry name" value="FAD/NAD(P)-binding domain"/>
    <property type="match status" value="1"/>
</dbReference>
<feature type="region of interest" description="Disordered" evidence="1">
    <location>
        <begin position="442"/>
        <end position="464"/>
    </location>
</feature>
<name>A0ABT2K035_9ACTN</name>